<accession>A0A397SKS1</accession>
<gene>
    <name evidence="1" type="ORF">C1645_740970</name>
</gene>
<evidence type="ECO:0000313" key="2">
    <source>
        <dbReference type="Proteomes" id="UP000265703"/>
    </source>
</evidence>
<reference evidence="1 2" key="1">
    <citation type="submission" date="2018-06" db="EMBL/GenBank/DDBJ databases">
        <title>Comparative genomics reveals the genomic features of Rhizophagus irregularis, R. cerebriforme, R. diaphanum and Gigaspora rosea, and their symbiotic lifestyle signature.</title>
        <authorList>
            <person name="Morin E."/>
            <person name="San Clemente H."/>
            <person name="Chen E.C.H."/>
            <person name="De La Providencia I."/>
            <person name="Hainaut M."/>
            <person name="Kuo A."/>
            <person name="Kohler A."/>
            <person name="Murat C."/>
            <person name="Tang N."/>
            <person name="Roy S."/>
            <person name="Loubradou J."/>
            <person name="Henrissat B."/>
            <person name="Grigoriev I.V."/>
            <person name="Corradi N."/>
            <person name="Roux C."/>
            <person name="Martin F.M."/>
        </authorList>
    </citation>
    <scope>NUCLEOTIDE SEQUENCE [LARGE SCALE GENOMIC DNA]</scope>
    <source>
        <strain evidence="1 2">DAOM 227022</strain>
    </source>
</reference>
<dbReference type="STRING" id="658196.A0A397SKS1"/>
<dbReference type="InterPro" id="IPR051667">
    <property type="entry name" value="Archaeal_ATPase_domain"/>
</dbReference>
<proteinExistence type="predicted"/>
<dbReference type="Proteomes" id="UP000265703">
    <property type="component" value="Unassembled WGS sequence"/>
</dbReference>
<sequence length="159" mass="18537">MFDRKQGLHIPHATAYVIGDLSKEEAEEYFEKHVLSRYVSKFSVYRSEYLKLKCDLYPKKLKYSDKSNSPFWKDSDLIKTMKAIVKAENQGYILEDDLINEISSEQVDSLVNYNFLHYRLTSEFANDIDPSDKIILTVMNQPSVHVMEQVLSEVTSNKK</sequence>
<name>A0A397SKS1_9GLOM</name>
<dbReference type="PANTHER" id="PTHR37096:SF1">
    <property type="entry name" value="AAA+ ATPASE DOMAIN-CONTAINING PROTEIN"/>
    <property type="match status" value="1"/>
</dbReference>
<protein>
    <submittedName>
        <fullName evidence="1">Uncharacterized protein</fullName>
    </submittedName>
</protein>
<dbReference type="AlphaFoldDB" id="A0A397SKS1"/>
<organism evidence="1 2">
    <name type="scientific">Glomus cerebriforme</name>
    <dbReference type="NCBI Taxonomy" id="658196"/>
    <lineage>
        <taxon>Eukaryota</taxon>
        <taxon>Fungi</taxon>
        <taxon>Fungi incertae sedis</taxon>
        <taxon>Mucoromycota</taxon>
        <taxon>Glomeromycotina</taxon>
        <taxon>Glomeromycetes</taxon>
        <taxon>Glomerales</taxon>
        <taxon>Glomeraceae</taxon>
        <taxon>Glomus</taxon>
    </lineage>
</organism>
<comment type="caution">
    <text evidence="1">The sequence shown here is derived from an EMBL/GenBank/DDBJ whole genome shotgun (WGS) entry which is preliminary data.</text>
</comment>
<dbReference type="PANTHER" id="PTHR37096">
    <property type="entry name" value="YALI0E33429P"/>
    <property type="match status" value="1"/>
</dbReference>
<dbReference type="EMBL" id="QKYT01000374">
    <property type="protein sequence ID" value="RIA86252.1"/>
    <property type="molecule type" value="Genomic_DNA"/>
</dbReference>
<dbReference type="OrthoDB" id="2305201at2759"/>
<evidence type="ECO:0000313" key="1">
    <source>
        <dbReference type="EMBL" id="RIA86252.1"/>
    </source>
</evidence>
<keyword evidence="2" id="KW-1185">Reference proteome</keyword>